<dbReference type="RefSeq" id="WP_252766485.1">
    <property type="nucleotide sequence ID" value="NZ_CP097119.1"/>
</dbReference>
<organism evidence="1 2">
    <name type="scientific">Fructilactobacillus cliffordii</name>
    <dbReference type="NCBI Taxonomy" id="2940299"/>
    <lineage>
        <taxon>Bacteria</taxon>
        <taxon>Bacillati</taxon>
        <taxon>Bacillota</taxon>
        <taxon>Bacilli</taxon>
        <taxon>Lactobacillales</taxon>
        <taxon>Lactobacillaceae</taxon>
        <taxon>Fructilactobacillus</taxon>
    </lineage>
</organism>
<reference evidence="1" key="1">
    <citation type="submission" date="2022-05" db="EMBL/GenBank/DDBJ databases">
        <authorList>
            <person name="Oliphant S.A."/>
            <person name="Watson-Haigh N.S."/>
            <person name="Sumby K.M."/>
            <person name="Gardner J.M."/>
            <person name="Jiranek V."/>
        </authorList>
    </citation>
    <scope>NUCLEOTIDE SEQUENCE</scope>
    <source>
        <strain evidence="1">KI4_B1</strain>
    </source>
</reference>
<dbReference type="Proteomes" id="UP001055911">
    <property type="component" value="Chromosome"/>
</dbReference>
<sequence>MLFINDLAIAVLGFIIKIGNMNPKTNAFRKGTTINSLGIGINAKNKIIIANTTSWIRPVMMGSLGCKYINATLVVSKSVIKINDINSDKIAKKKITIFVKVLRLSGLSLKILSMRFSCYY</sequence>
<dbReference type="EMBL" id="CP097119">
    <property type="protein sequence ID" value="USS88968.1"/>
    <property type="molecule type" value="Genomic_DNA"/>
</dbReference>
<keyword evidence="2" id="KW-1185">Reference proteome</keyword>
<dbReference type="AlphaFoldDB" id="A0A9Q8ZTC2"/>
<evidence type="ECO:0000313" key="1">
    <source>
        <dbReference type="EMBL" id="USS88968.1"/>
    </source>
</evidence>
<name>A0A9Q8ZTC2_9LACO</name>
<accession>A0A9Q8ZTC2</accession>
<evidence type="ECO:0000313" key="2">
    <source>
        <dbReference type="Proteomes" id="UP001055911"/>
    </source>
</evidence>
<proteinExistence type="predicted"/>
<gene>
    <name evidence="1" type="ORF">M3M40_05635</name>
</gene>
<protein>
    <submittedName>
        <fullName evidence="1">Uncharacterized protein</fullName>
    </submittedName>
</protein>